<dbReference type="EMBL" id="CANTFL010001429">
    <property type="protein sequence ID" value="CAI5739760.1"/>
    <property type="molecule type" value="Genomic_DNA"/>
</dbReference>
<sequence>MEEELSRLRAGVDDRKDKTQKPADDNQILAMYIVAAQAATQATARVHSEDRRRDDERFNRIIDGFNCMVDGISGLAGEIRAILSITRARLIRQCSKKESIAQRFDWITNTFLHAPLTAIVIIKLSPDVILCS</sequence>
<keyword evidence="3" id="KW-1185">Reference proteome</keyword>
<gene>
    <name evidence="2" type="ORF">HBR001_LOCUS7934</name>
</gene>
<dbReference type="Proteomes" id="UP001162031">
    <property type="component" value="Unassembled WGS sequence"/>
</dbReference>
<evidence type="ECO:0000313" key="2">
    <source>
        <dbReference type="EMBL" id="CAI5739760.1"/>
    </source>
</evidence>
<dbReference type="AlphaFoldDB" id="A0AAV0US95"/>
<protein>
    <submittedName>
        <fullName evidence="2">Uncharacterized protein</fullName>
    </submittedName>
</protein>
<name>A0AAV0US95_HYABA</name>
<evidence type="ECO:0000256" key="1">
    <source>
        <dbReference type="SAM" id="MobiDB-lite"/>
    </source>
</evidence>
<feature type="region of interest" description="Disordered" evidence="1">
    <location>
        <begin position="1"/>
        <end position="24"/>
    </location>
</feature>
<organism evidence="2 3">
    <name type="scientific">Hyaloperonospora brassicae</name>
    <name type="common">Brassica downy mildew</name>
    <name type="synonym">Peronospora brassicae</name>
    <dbReference type="NCBI Taxonomy" id="162125"/>
    <lineage>
        <taxon>Eukaryota</taxon>
        <taxon>Sar</taxon>
        <taxon>Stramenopiles</taxon>
        <taxon>Oomycota</taxon>
        <taxon>Peronosporomycetes</taxon>
        <taxon>Peronosporales</taxon>
        <taxon>Peronosporaceae</taxon>
        <taxon>Hyaloperonospora</taxon>
    </lineage>
</organism>
<proteinExistence type="predicted"/>
<comment type="caution">
    <text evidence="2">The sequence shown here is derived from an EMBL/GenBank/DDBJ whole genome shotgun (WGS) entry which is preliminary data.</text>
</comment>
<evidence type="ECO:0000313" key="3">
    <source>
        <dbReference type="Proteomes" id="UP001162031"/>
    </source>
</evidence>
<accession>A0AAV0US95</accession>
<reference evidence="2" key="1">
    <citation type="submission" date="2022-12" db="EMBL/GenBank/DDBJ databases">
        <authorList>
            <person name="Webb A."/>
        </authorList>
    </citation>
    <scope>NUCLEOTIDE SEQUENCE</scope>
    <source>
        <strain evidence="2">Hp1</strain>
    </source>
</reference>